<reference evidence="2" key="1">
    <citation type="submission" date="2022-11" db="UniProtKB">
        <authorList>
            <consortium name="EnsemblMetazoa"/>
        </authorList>
    </citation>
    <scope>IDENTIFICATION</scope>
</reference>
<proteinExistence type="predicted"/>
<dbReference type="OMA" id="VQHGSAY"/>
<dbReference type="EnsemblMetazoa" id="XM_021049595.2">
    <property type="protein sequence ID" value="XP_020905254.1"/>
    <property type="gene ID" value="LOC110243481"/>
</dbReference>
<dbReference type="GeneID" id="110243481"/>
<dbReference type="RefSeq" id="XP_020905254.1">
    <property type="nucleotide sequence ID" value="XM_021049595.2"/>
</dbReference>
<dbReference type="Proteomes" id="UP000887567">
    <property type="component" value="Unplaced"/>
</dbReference>
<evidence type="ECO:0000313" key="3">
    <source>
        <dbReference type="Proteomes" id="UP000887567"/>
    </source>
</evidence>
<organism evidence="2 3">
    <name type="scientific">Exaiptasia diaphana</name>
    <name type="common">Tropical sea anemone</name>
    <name type="synonym">Aiptasia pulchella</name>
    <dbReference type="NCBI Taxonomy" id="2652724"/>
    <lineage>
        <taxon>Eukaryota</taxon>
        <taxon>Metazoa</taxon>
        <taxon>Cnidaria</taxon>
        <taxon>Anthozoa</taxon>
        <taxon>Hexacorallia</taxon>
        <taxon>Actiniaria</taxon>
        <taxon>Aiptasiidae</taxon>
        <taxon>Exaiptasia</taxon>
    </lineage>
</organism>
<feature type="region of interest" description="Disordered" evidence="1">
    <location>
        <begin position="33"/>
        <end position="54"/>
    </location>
</feature>
<protein>
    <submittedName>
        <fullName evidence="2">Uncharacterized protein</fullName>
    </submittedName>
</protein>
<accession>A0A913XJF5</accession>
<dbReference type="OrthoDB" id="5988505at2759"/>
<evidence type="ECO:0000313" key="2">
    <source>
        <dbReference type="EnsemblMetazoa" id="XP_020905254.1"/>
    </source>
</evidence>
<sequence>MSPPICPPIKDKISSLQAAERIYSAMDVMEMEKARRRKKKSKHEAIEKPSSPLKEIQKLIRKKEYSSSLRRRKDKARFLRESSFEQEQRFTELKEMGLQEKERLNQLFSIYATQHGTSYRKPAQIKRPYFPNLFKPNQRLAPKTSNCSRSKELILPAIGSSNSRTGREPRLSK</sequence>
<name>A0A913XJF5_EXADI</name>
<dbReference type="KEGG" id="epa:110243481"/>
<dbReference type="AlphaFoldDB" id="A0A913XJF5"/>
<evidence type="ECO:0000256" key="1">
    <source>
        <dbReference type="SAM" id="MobiDB-lite"/>
    </source>
</evidence>
<keyword evidence="3" id="KW-1185">Reference proteome</keyword>